<dbReference type="InterPro" id="IPR011991">
    <property type="entry name" value="ArsR-like_HTH"/>
</dbReference>
<evidence type="ECO:0000256" key="3">
    <source>
        <dbReference type="ARBA" id="ARBA00023163"/>
    </source>
</evidence>
<dbReference type="InterPro" id="IPR051081">
    <property type="entry name" value="HTH_MetalResp_TranReg"/>
</dbReference>
<dbReference type="PANTHER" id="PTHR33154">
    <property type="entry name" value="TRANSCRIPTIONAL REGULATOR, ARSR FAMILY"/>
    <property type="match status" value="1"/>
</dbReference>
<evidence type="ECO:0000313" key="6">
    <source>
        <dbReference type="Proteomes" id="UP000469185"/>
    </source>
</evidence>
<dbReference type="InterPro" id="IPR036388">
    <property type="entry name" value="WH-like_DNA-bd_sf"/>
</dbReference>
<keyword evidence="6" id="KW-1185">Reference proteome</keyword>
<evidence type="ECO:0000313" key="5">
    <source>
        <dbReference type="EMBL" id="NED96011.1"/>
    </source>
</evidence>
<dbReference type="CDD" id="cd00090">
    <property type="entry name" value="HTH_ARSR"/>
    <property type="match status" value="1"/>
</dbReference>
<dbReference type="PRINTS" id="PR00778">
    <property type="entry name" value="HTHARSR"/>
</dbReference>
<gene>
    <name evidence="5" type="ORF">G1H11_11890</name>
</gene>
<proteinExistence type="predicted"/>
<evidence type="ECO:0000256" key="2">
    <source>
        <dbReference type="ARBA" id="ARBA00023125"/>
    </source>
</evidence>
<dbReference type="SUPFAM" id="SSF46785">
    <property type="entry name" value="Winged helix' DNA-binding domain"/>
    <property type="match status" value="1"/>
</dbReference>
<dbReference type="Pfam" id="PF01022">
    <property type="entry name" value="HTH_5"/>
    <property type="match status" value="1"/>
</dbReference>
<dbReference type="GO" id="GO:0003700">
    <property type="term" value="F:DNA-binding transcription factor activity"/>
    <property type="evidence" value="ECO:0007669"/>
    <property type="project" value="InterPro"/>
</dbReference>
<accession>A0A6N9YLR4</accession>
<evidence type="ECO:0000256" key="1">
    <source>
        <dbReference type="ARBA" id="ARBA00023015"/>
    </source>
</evidence>
<dbReference type="SMART" id="SM00418">
    <property type="entry name" value="HTH_ARSR"/>
    <property type="match status" value="1"/>
</dbReference>
<keyword evidence="2" id="KW-0238">DNA-binding</keyword>
<dbReference type="AlphaFoldDB" id="A0A6N9YLR4"/>
<reference evidence="5 6" key="1">
    <citation type="submission" date="2020-02" db="EMBL/GenBank/DDBJ databases">
        <authorList>
            <person name="Li X.-J."/>
            <person name="Feng X.-M."/>
        </authorList>
    </citation>
    <scope>NUCLEOTIDE SEQUENCE [LARGE SCALE GENOMIC DNA]</scope>
    <source>
        <strain evidence="5 6">CGMCC 4.7225</strain>
    </source>
</reference>
<name>A0A6N9YLR4_9ACTN</name>
<protein>
    <submittedName>
        <fullName evidence="5">Winged helix-turn-helix transcriptional regulator</fullName>
    </submittedName>
</protein>
<keyword evidence="1" id="KW-0805">Transcription regulation</keyword>
<keyword evidence="3" id="KW-0804">Transcription</keyword>
<dbReference type="Proteomes" id="UP000469185">
    <property type="component" value="Unassembled WGS sequence"/>
</dbReference>
<organism evidence="5 6">
    <name type="scientific">Phytoactinopolyspora alkaliphila</name>
    <dbReference type="NCBI Taxonomy" id="1783498"/>
    <lineage>
        <taxon>Bacteria</taxon>
        <taxon>Bacillati</taxon>
        <taxon>Actinomycetota</taxon>
        <taxon>Actinomycetes</taxon>
        <taxon>Jiangellales</taxon>
        <taxon>Jiangellaceae</taxon>
        <taxon>Phytoactinopolyspora</taxon>
    </lineage>
</organism>
<dbReference type="GO" id="GO:0003677">
    <property type="term" value="F:DNA binding"/>
    <property type="evidence" value="ECO:0007669"/>
    <property type="project" value="UniProtKB-KW"/>
</dbReference>
<sequence length="195" mass="21424">MPAVPDYALDDVLELTEPVQYRALFEKTRLEVCSLLLERAATISDLAVALGKPKGTVGHHLKVLEEAGLVHVVRTKKVRAIEAKYYGRTARVFIFHKVGEAAEQPQQVLSTAAAEIAAVPEDTDLPVNSNIRYARIPTERAEEWSRRLDELIIEFGSQPRGGDVIYGFAIAVYPTDRARLPDAGETGAADEAVDE</sequence>
<dbReference type="InterPro" id="IPR036390">
    <property type="entry name" value="WH_DNA-bd_sf"/>
</dbReference>
<evidence type="ECO:0000259" key="4">
    <source>
        <dbReference type="PROSITE" id="PS50987"/>
    </source>
</evidence>
<dbReference type="PROSITE" id="PS50987">
    <property type="entry name" value="HTH_ARSR_2"/>
    <property type="match status" value="1"/>
</dbReference>
<dbReference type="Gene3D" id="1.10.10.10">
    <property type="entry name" value="Winged helix-like DNA-binding domain superfamily/Winged helix DNA-binding domain"/>
    <property type="match status" value="1"/>
</dbReference>
<dbReference type="InterPro" id="IPR001845">
    <property type="entry name" value="HTH_ArsR_DNA-bd_dom"/>
</dbReference>
<dbReference type="PANTHER" id="PTHR33154:SF38">
    <property type="entry name" value="HTH ARSR-TYPE DOMAIN-CONTAINING PROTEIN"/>
    <property type="match status" value="1"/>
</dbReference>
<comment type="caution">
    <text evidence="5">The sequence shown here is derived from an EMBL/GenBank/DDBJ whole genome shotgun (WGS) entry which is preliminary data.</text>
</comment>
<dbReference type="EMBL" id="JAAGOB010000005">
    <property type="protein sequence ID" value="NED96011.1"/>
    <property type="molecule type" value="Genomic_DNA"/>
</dbReference>
<feature type="domain" description="HTH arsR-type" evidence="4">
    <location>
        <begin position="9"/>
        <end position="109"/>
    </location>
</feature>